<dbReference type="EMBL" id="JAWXXP010000001">
    <property type="protein sequence ID" value="MDX5994353.1"/>
    <property type="molecule type" value="Genomic_DNA"/>
</dbReference>
<reference evidence="2 3" key="1">
    <citation type="submission" date="2023-11" db="EMBL/GenBank/DDBJ databases">
        <title>MicrobeMod: A computational toolkit for identifying prokaryotic methylation and restriction-modification with nanopore sequencing.</title>
        <authorList>
            <person name="Crits-Christoph A."/>
            <person name="Kang S.C."/>
            <person name="Lee H."/>
            <person name="Ostrov N."/>
        </authorList>
    </citation>
    <scope>NUCLEOTIDE SEQUENCE [LARGE SCALE GENOMIC DNA]</scope>
    <source>
        <strain evidence="2 3">ATCC BAA-571</strain>
    </source>
</reference>
<keyword evidence="1" id="KW-1133">Transmembrane helix</keyword>
<evidence type="ECO:0000256" key="1">
    <source>
        <dbReference type="SAM" id="Phobius"/>
    </source>
</evidence>
<evidence type="ECO:0000313" key="2">
    <source>
        <dbReference type="EMBL" id="MDX5994353.1"/>
    </source>
</evidence>
<proteinExistence type="predicted"/>
<evidence type="ECO:0000313" key="3">
    <source>
        <dbReference type="Proteomes" id="UP001278050"/>
    </source>
</evidence>
<protein>
    <submittedName>
        <fullName evidence="2">Uncharacterized protein</fullName>
    </submittedName>
</protein>
<keyword evidence="1" id="KW-0812">Transmembrane</keyword>
<organism evidence="2 3">
    <name type="scientific">Ectopseudomonas alcaliphila</name>
    <dbReference type="NCBI Taxonomy" id="101564"/>
    <lineage>
        <taxon>Bacteria</taxon>
        <taxon>Pseudomonadati</taxon>
        <taxon>Pseudomonadota</taxon>
        <taxon>Gammaproteobacteria</taxon>
        <taxon>Pseudomonadales</taxon>
        <taxon>Pseudomonadaceae</taxon>
        <taxon>Ectopseudomonas</taxon>
    </lineage>
</organism>
<keyword evidence="1" id="KW-0472">Membrane</keyword>
<keyword evidence="3" id="KW-1185">Reference proteome</keyword>
<dbReference type="Proteomes" id="UP001278050">
    <property type="component" value="Unassembled WGS sequence"/>
</dbReference>
<comment type="caution">
    <text evidence="2">The sequence shown here is derived from an EMBL/GenBank/DDBJ whole genome shotgun (WGS) entry which is preliminary data.</text>
</comment>
<name>A0ABU4Q3D4_9GAMM</name>
<feature type="transmembrane region" description="Helical" evidence="1">
    <location>
        <begin position="6"/>
        <end position="22"/>
    </location>
</feature>
<sequence length="138" mass="16172">MEFLYIIGTILVFGVIYSIYDHRRLQGIARERGQPNICEFARSFDYREIDTKIIREVWNEIGLNLGSYDGQMFPIKAEDLFESTYNFDPDDLDDAYWAVADRLAIDTSNPENNPYWNKVNSVKDLVLFLHNQPRLKNA</sequence>
<accession>A0ABU4Q3D4</accession>
<dbReference type="RefSeq" id="WP_074682011.1">
    <property type="nucleotide sequence ID" value="NZ_CBCSET010000002.1"/>
</dbReference>
<gene>
    <name evidence="2" type="ORF">SIM71_20025</name>
</gene>